<dbReference type="InterPro" id="IPR050317">
    <property type="entry name" value="Plant_Fungal_Acyltransferase"/>
</dbReference>
<dbReference type="AlphaFoldDB" id="D8T6I9"/>
<dbReference type="PANTHER" id="PTHR31642:SF231">
    <property type="entry name" value="BAHD FAMILY ACYLTRANSFERASE, CLADE V"/>
    <property type="match status" value="1"/>
</dbReference>
<dbReference type="KEGG" id="smo:SELMODRAFT_450163"/>
<dbReference type="eggNOG" id="ENOG502QT8C">
    <property type="taxonomic scope" value="Eukaryota"/>
</dbReference>
<evidence type="ECO:0000256" key="1">
    <source>
        <dbReference type="ARBA" id="ARBA00009861"/>
    </source>
</evidence>
<dbReference type="PANTHER" id="PTHR31642">
    <property type="entry name" value="TRICHOTHECENE 3-O-ACETYLTRANSFERASE"/>
    <property type="match status" value="1"/>
</dbReference>
<keyword evidence="3" id="KW-1185">Reference proteome</keyword>
<dbReference type="Gene3D" id="3.30.559.10">
    <property type="entry name" value="Chloramphenicol acetyltransferase-like domain"/>
    <property type="match status" value="2"/>
</dbReference>
<dbReference type="OrthoDB" id="671439at2759"/>
<protein>
    <submittedName>
        <fullName evidence="2">BAHD family acyltransferase, clade V</fullName>
        <ecNumber evidence="2">2.3.1.-</ecNumber>
    </submittedName>
</protein>
<dbReference type="InParanoid" id="D8T6I9"/>
<dbReference type="GeneID" id="9635425"/>
<name>D8T6I9_SELML</name>
<dbReference type="InterPro" id="IPR023213">
    <property type="entry name" value="CAT-like_dom_sf"/>
</dbReference>
<gene>
    <name evidence="2" type="primary">BAHDe3-1</name>
    <name evidence="2" type="ORF">SELMODRAFT_450163</name>
</gene>
<accession>D8T6I9</accession>
<keyword evidence="2" id="KW-0012">Acyltransferase</keyword>
<dbReference type="EC" id="2.3.1.-" evidence="2"/>
<dbReference type="EMBL" id="GL377681">
    <property type="protein sequence ID" value="EFJ07732.1"/>
    <property type="molecule type" value="Genomic_DNA"/>
</dbReference>
<dbReference type="Proteomes" id="UP000001514">
    <property type="component" value="Unassembled WGS sequence"/>
</dbReference>
<keyword evidence="2" id="KW-0808">Transferase</keyword>
<comment type="similarity">
    <text evidence="1">Belongs to the plant acyltransferase family.</text>
</comment>
<dbReference type="HOGENOM" id="CLU_014546_2_0_1"/>
<proteinExistence type="inferred from homology"/>
<dbReference type="STRING" id="88036.D8T6I9"/>
<dbReference type="GO" id="GO:0016747">
    <property type="term" value="F:acyltransferase activity, transferring groups other than amino-acyl groups"/>
    <property type="evidence" value="ECO:0000318"/>
    <property type="project" value="GO_Central"/>
</dbReference>
<dbReference type="Gramene" id="EFJ07732">
    <property type="protein sequence ID" value="EFJ07732"/>
    <property type="gene ID" value="SELMODRAFT_450163"/>
</dbReference>
<evidence type="ECO:0000313" key="2">
    <source>
        <dbReference type="EMBL" id="EFJ07732.1"/>
    </source>
</evidence>
<dbReference type="OMA" id="MERFESH"/>
<sequence>MAVAPVSDLQIEVGSSKIVAPAQAVEHSTLFLSNIDQEAMYKVESVYVFAANPERASDDPAEVIEAALAKTLVTYYFLAGRFAPNAKEGRLEVNCNGAGVLFAAATSKLRLCDLGDLSVPNPAFRSLLVQPSDSLGLFETPPATFQITRFKCGGFVFGMTIFHSLMDGVAITGFFDNLGSIARGGGVVMVPNPNREFLKARNPPQPQHYEQLMCRQFRVSSFSEIPLLPFNPTTSSVNNFAPEKHVFRSFPVSSQMISELKQACLKDETLSRCSSFEAITAHVLRQVARSRPSDPSALVSTFLAVDFSRRLQPPPPPNFCGNAVVAACVAATRQELCTYSLGHFARRVQEVLSDVDDEYVRSWTDFWELHRIGPARIPIGACLSAWWKLPFYALDFGWGTPIFAGPVPNQLVGFIVIVANGKNDGGANVYLGLEPQEMAAFEKNIYELAESPPLIHAAF</sequence>
<organism evidence="3">
    <name type="scientific">Selaginella moellendorffii</name>
    <name type="common">Spikemoss</name>
    <dbReference type="NCBI Taxonomy" id="88036"/>
    <lineage>
        <taxon>Eukaryota</taxon>
        <taxon>Viridiplantae</taxon>
        <taxon>Streptophyta</taxon>
        <taxon>Embryophyta</taxon>
        <taxon>Tracheophyta</taxon>
        <taxon>Lycopodiopsida</taxon>
        <taxon>Selaginellales</taxon>
        <taxon>Selaginellaceae</taxon>
        <taxon>Selaginella</taxon>
    </lineage>
</organism>
<dbReference type="Pfam" id="PF02458">
    <property type="entry name" value="Transferase"/>
    <property type="match status" value="1"/>
</dbReference>
<evidence type="ECO:0000313" key="3">
    <source>
        <dbReference type="Proteomes" id="UP000001514"/>
    </source>
</evidence>
<reference evidence="2 3" key="1">
    <citation type="journal article" date="2011" name="Science">
        <title>The Selaginella genome identifies genetic changes associated with the evolution of vascular plants.</title>
        <authorList>
            <person name="Banks J.A."/>
            <person name="Nishiyama T."/>
            <person name="Hasebe M."/>
            <person name="Bowman J.L."/>
            <person name="Gribskov M."/>
            <person name="dePamphilis C."/>
            <person name="Albert V.A."/>
            <person name="Aono N."/>
            <person name="Aoyama T."/>
            <person name="Ambrose B.A."/>
            <person name="Ashton N.W."/>
            <person name="Axtell M.J."/>
            <person name="Barker E."/>
            <person name="Barker M.S."/>
            <person name="Bennetzen J.L."/>
            <person name="Bonawitz N.D."/>
            <person name="Chapple C."/>
            <person name="Cheng C."/>
            <person name="Correa L.G."/>
            <person name="Dacre M."/>
            <person name="DeBarry J."/>
            <person name="Dreyer I."/>
            <person name="Elias M."/>
            <person name="Engstrom E.M."/>
            <person name="Estelle M."/>
            <person name="Feng L."/>
            <person name="Finet C."/>
            <person name="Floyd S.K."/>
            <person name="Frommer W.B."/>
            <person name="Fujita T."/>
            <person name="Gramzow L."/>
            <person name="Gutensohn M."/>
            <person name="Harholt J."/>
            <person name="Hattori M."/>
            <person name="Heyl A."/>
            <person name="Hirai T."/>
            <person name="Hiwatashi Y."/>
            <person name="Ishikawa M."/>
            <person name="Iwata M."/>
            <person name="Karol K.G."/>
            <person name="Koehler B."/>
            <person name="Kolukisaoglu U."/>
            <person name="Kubo M."/>
            <person name="Kurata T."/>
            <person name="Lalonde S."/>
            <person name="Li K."/>
            <person name="Li Y."/>
            <person name="Litt A."/>
            <person name="Lyons E."/>
            <person name="Manning G."/>
            <person name="Maruyama T."/>
            <person name="Michael T.P."/>
            <person name="Mikami K."/>
            <person name="Miyazaki S."/>
            <person name="Morinaga S."/>
            <person name="Murata T."/>
            <person name="Mueller-Roeber B."/>
            <person name="Nelson D.R."/>
            <person name="Obara M."/>
            <person name="Oguri Y."/>
            <person name="Olmstead R.G."/>
            <person name="Onodera N."/>
            <person name="Petersen B.L."/>
            <person name="Pils B."/>
            <person name="Prigge M."/>
            <person name="Rensing S.A."/>
            <person name="Riano-Pachon D.M."/>
            <person name="Roberts A.W."/>
            <person name="Sato Y."/>
            <person name="Scheller H.V."/>
            <person name="Schulz B."/>
            <person name="Schulz C."/>
            <person name="Shakirov E.V."/>
            <person name="Shibagaki N."/>
            <person name="Shinohara N."/>
            <person name="Shippen D.E."/>
            <person name="Soerensen I."/>
            <person name="Sotooka R."/>
            <person name="Sugimoto N."/>
            <person name="Sugita M."/>
            <person name="Sumikawa N."/>
            <person name="Tanurdzic M."/>
            <person name="Theissen G."/>
            <person name="Ulvskov P."/>
            <person name="Wakazuki S."/>
            <person name="Weng J.K."/>
            <person name="Willats W.W."/>
            <person name="Wipf D."/>
            <person name="Wolf P.G."/>
            <person name="Yang L."/>
            <person name="Zimmer A.D."/>
            <person name="Zhu Q."/>
            <person name="Mitros T."/>
            <person name="Hellsten U."/>
            <person name="Loque D."/>
            <person name="Otillar R."/>
            <person name="Salamov A."/>
            <person name="Schmutz J."/>
            <person name="Shapiro H."/>
            <person name="Lindquist E."/>
            <person name="Lucas S."/>
            <person name="Rokhsar D."/>
            <person name="Grigoriev I.V."/>
        </authorList>
    </citation>
    <scope>NUCLEOTIDE SEQUENCE [LARGE SCALE GENOMIC DNA]</scope>
</reference>